<reference evidence="5 6" key="1">
    <citation type="submission" date="2017-06" db="EMBL/GenBank/DDBJ databases">
        <title>Complete genome sequence of Nitrospirillum amazonense strain CBAmC, an endophytic nitrogen-fixing and plant growth-promoting bacterium, isolated from sugarcane.</title>
        <authorList>
            <person name="Schwab S."/>
            <person name="dos Santos Teixeira K.R."/>
            <person name="Simoes Araujo J.L."/>
            <person name="Soares Vidal M."/>
            <person name="Borges de Freitas H.R."/>
            <person name="Rivello Crivelaro A.L."/>
            <person name="Bueno de Camargo Nunes A."/>
            <person name="dos Santos C.M."/>
            <person name="Palmeira da Silva Rosa D."/>
            <person name="da Silva Padilha D."/>
            <person name="da Silva E."/>
            <person name="Araujo Terra L."/>
            <person name="Soares Mendes V."/>
            <person name="Farinelli L."/>
            <person name="Magalhaes Cruz L."/>
            <person name="Baldani J.I."/>
        </authorList>
    </citation>
    <scope>NUCLEOTIDE SEQUENCE [LARGE SCALE GENOMIC DNA]</scope>
    <source>
        <strain evidence="5 6">CBAmC</strain>
    </source>
</reference>
<dbReference type="InterPro" id="IPR041704">
    <property type="entry name" value="CFLE_GH18"/>
</dbReference>
<dbReference type="SUPFAM" id="SSF51445">
    <property type="entry name" value="(Trans)glycosidases"/>
    <property type="match status" value="1"/>
</dbReference>
<evidence type="ECO:0000313" key="5">
    <source>
        <dbReference type="EMBL" id="ASG25194.1"/>
    </source>
</evidence>
<dbReference type="GO" id="GO:0016798">
    <property type="term" value="F:hydrolase activity, acting on glycosyl bonds"/>
    <property type="evidence" value="ECO:0007669"/>
    <property type="project" value="UniProtKB-KW"/>
</dbReference>
<evidence type="ECO:0000256" key="3">
    <source>
        <dbReference type="SAM" id="SignalP"/>
    </source>
</evidence>
<dbReference type="RefSeq" id="WP_088875571.1">
    <property type="nucleotide sequence ID" value="NZ_CP022113.1"/>
</dbReference>
<organism evidence="5 6">
    <name type="scientific">Nitrospirillum viridazoti CBAmc</name>
    <dbReference type="NCBI Taxonomy" id="1441467"/>
    <lineage>
        <taxon>Bacteria</taxon>
        <taxon>Pseudomonadati</taxon>
        <taxon>Pseudomonadota</taxon>
        <taxon>Alphaproteobacteria</taxon>
        <taxon>Rhodospirillales</taxon>
        <taxon>Azospirillaceae</taxon>
        <taxon>Nitrospirillum</taxon>
        <taxon>Nitrospirillum viridazoti</taxon>
    </lineage>
</organism>
<dbReference type="AlphaFoldDB" id="A0A248K409"/>
<dbReference type="Gene3D" id="3.10.50.10">
    <property type="match status" value="1"/>
</dbReference>
<feature type="signal peptide" evidence="3">
    <location>
        <begin position="1"/>
        <end position="26"/>
    </location>
</feature>
<dbReference type="Pfam" id="PF00704">
    <property type="entry name" value="Glyco_hydro_18"/>
    <property type="match status" value="1"/>
</dbReference>
<evidence type="ECO:0000313" key="6">
    <source>
        <dbReference type="Proteomes" id="UP000197153"/>
    </source>
</evidence>
<dbReference type="InterPro" id="IPR001223">
    <property type="entry name" value="Glyco_hydro18_cat"/>
</dbReference>
<keyword evidence="6" id="KW-1185">Reference proteome</keyword>
<dbReference type="SMART" id="SM00636">
    <property type="entry name" value="Glyco_18"/>
    <property type="match status" value="1"/>
</dbReference>
<evidence type="ECO:0000259" key="4">
    <source>
        <dbReference type="PROSITE" id="PS51910"/>
    </source>
</evidence>
<accession>A0A248K409</accession>
<protein>
    <submittedName>
        <fullName evidence="5">Glycosyl hydrolase</fullName>
    </submittedName>
</protein>
<dbReference type="EMBL" id="CP022113">
    <property type="protein sequence ID" value="ASG25194.1"/>
    <property type="molecule type" value="Genomic_DNA"/>
</dbReference>
<keyword evidence="3" id="KW-0732">Signal</keyword>
<dbReference type="InterPro" id="IPR011583">
    <property type="entry name" value="Chitinase_II/V-like_cat"/>
</dbReference>
<keyword evidence="1 5" id="KW-0378">Hydrolase</keyword>
<dbReference type="Proteomes" id="UP000197153">
    <property type="component" value="Chromosome 4"/>
</dbReference>
<keyword evidence="2" id="KW-0326">Glycosidase</keyword>
<dbReference type="Gene3D" id="3.20.20.80">
    <property type="entry name" value="Glycosidases"/>
    <property type="match status" value="1"/>
</dbReference>
<proteinExistence type="predicted"/>
<dbReference type="PANTHER" id="PTHR46066:SF2">
    <property type="entry name" value="CHITINASE DOMAIN-CONTAINING PROTEIN 1"/>
    <property type="match status" value="1"/>
</dbReference>
<dbReference type="PROSITE" id="PS51910">
    <property type="entry name" value="GH18_2"/>
    <property type="match status" value="1"/>
</dbReference>
<gene>
    <name evidence="5" type="ORF">Y958_30020</name>
</gene>
<feature type="chain" id="PRO_5013349436" evidence="3">
    <location>
        <begin position="27"/>
        <end position="363"/>
    </location>
</feature>
<dbReference type="CDD" id="cd02874">
    <property type="entry name" value="GH18_CFLE_spore_hydrolase"/>
    <property type="match status" value="1"/>
</dbReference>
<feature type="domain" description="GH18" evidence="4">
    <location>
        <begin position="37"/>
        <end position="363"/>
    </location>
</feature>
<name>A0A248K409_9PROT</name>
<dbReference type="InterPro" id="IPR017853">
    <property type="entry name" value="GH"/>
</dbReference>
<dbReference type="PANTHER" id="PTHR46066">
    <property type="entry name" value="CHITINASE DOMAIN-CONTAINING PROTEIN 1 FAMILY MEMBER"/>
    <property type="match status" value="1"/>
</dbReference>
<dbReference type="GO" id="GO:0005975">
    <property type="term" value="P:carbohydrate metabolic process"/>
    <property type="evidence" value="ECO:0007669"/>
    <property type="project" value="InterPro"/>
</dbReference>
<dbReference type="GO" id="GO:0008061">
    <property type="term" value="F:chitin binding"/>
    <property type="evidence" value="ECO:0007669"/>
    <property type="project" value="InterPro"/>
</dbReference>
<evidence type="ECO:0000256" key="2">
    <source>
        <dbReference type="ARBA" id="ARBA00023295"/>
    </source>
</evidence>
<dbReference type="KEGG" id="nao:Y958_30020"/>
<dbReference type="InterPro" id="IPR029070">
    <property type="entry name" value="Chitinase_insertion_sf"/>
</dbReference>
<sequence>MKRLLGTLAAGLSMLVAAGSAPTAWAATGAATGTKAPTALFYMMETQKSINSFEQHIDKIDLLVPTWYGVDQNGLVYGQPNPYVLKLAHENKVPVMPIISPVDKQKFHELITSEPAKKAMIASLLQQAKEHGLIGYQFDFENIAWTDRDAFTLLIKQTATALHGAGLKLSIAVVPNAPGHAGRGPFSKWMWEFWRGAFDYKAIGDAVDLFCLMTYDEHTRWTVPGPVAGMPWVMEHLKYALQFIPKEKLSLGIPLYGYRWYTDNPVKPDGTEASNIAGAYFDADESIPQAKQYGAQIQWDPVEHEAFYFFYRDQMREWVFMPEARSFHDRYALVKEYGLEGFCSWVLGSEDPKVWDELPKAQR</sequence>
<evidence type="ECO:0000256" key="1">
    <source>
        <dbReference type="ARBA" id="ARBA00022801"/>
    </source>
</evidence>